<evidence type="ECO:0000259" key="4">
    <source>
        <dbReference type="Pfam" id="PF01593"/>
    </source>
</evidence>
<dbReference type="PANTHER" id="PTHR10668">
    <property type="entry name" value="PHYTOENE DEHYDROGENASE"/>
    <property type="match status" value="1"/>
</dbReference>
<evidence type="ECO:0000256" key="2">
    <source>
        <dbReference type="ARBA" id="ARBA00038825"/>
    </source>
</evidence>
<evidence type="ECO:0000256" key="3">
    <source>
        <dbReference type="ARBA" id="ARBA00040298"/>
    </source>
</evidence>
<keyword evidence="6" id="KW-1185">Reference proteome</keyword>
<evidence type="ECO:0000313" key="6">
    <source>
        <dbReference type="Proteomes" id="UP000736373"/>
    </source>
</evidence>
<dbReference type="RefSeq" id="WP_187638592.1">
    <property type="nucleotide sequence ID" value="NZ_VZQQ01000063.1"/>
</dbReference>
<accession>A0ABR7PZG7</accession>
<protein>
    <recommendedName>
        <fullName evidence="3">Pyridine nucleotide-disulfide oxidoreductase domain-containing protein 2</fullName>
    </recommendedName>
</protein>
<dbReference type="Gene3D" id="3.50.50.60">
    <property type="entry name" value="FAD/NAD(P)-binding domain"/>
    <property type="match status" value="2"/>
</dbReference>
<comment type="function">
    <text evidence="1">Probable oxidoreductase that may play a role as regulator of mitochondrial function.</text>
</comment>
<dbReference type="Pfam" id="PF01593">
    <property type="entry name" value="Amino_oxidase"/>
    <property type="match status" value="1"/>
</dbReference>
<gene>
    <name evidence="5" type="ORF">F6X42_35795</name>
</gene>
<dbReference type="SUPFAM" id="SSF51905">
    <property type="entry name" value="FAD/NAD(P)-binding domain"/>
    <property type="match status" value="1"/>
</dbReference>
<reference evidence="5 6" key="1">
    <citation type="submission" date="2019-09" db="EMBL/GenBank/DDBJ databases">
        <title>Paraburkholderia podalyriae sp. nov., A South African Podalyria-associated rhizobium.</title>
        <authorList>
            <person name="Mavima L."/>
            <person name="Beukes C.W."/>
            <person name="Palmer M."/>
            <person name="De Meyer S.E."/>
            <person name="James E.K."/>
            <person name="Maluk M."/>
            <person name="Avontuur J.R."/>
            <person name="Chan W.Y."/>
            <person name="Venter S.N."/>
            <person name="Steenkamp E.T."/>
        </authorList>
    </citation>
    <scope>NUCLEOTIDE SEQUENCE [LARGE SCALE GENOMIC DNA]</scope>
    <source>
        <strain evidence="5 6">WC7.3b</strain>
    </source>
</reference>
<proteinExistence type="predicted"/>
<feature type="domain" description="Amine oxidase" evidence="4">
    <location>
        <begin position="15"/>
        <end position="512"/>
    </location>
</feature>
<organism evidence="5 6">
    <name type="scientific">Paraburkholderia podalyriae</name>
    <dbReference type="NCBI Taxonomy" id="1938811"/>
    <lineage>
        <taxon>Bacteria</taxon>
        <taxon>Pseudomonadati</taxon>
        <taxon>Pseudomonadota</taxon>
        <taxon>Betaproteobacteria</taxon>
        <taxon>Burkholderiales</taxon>
        <taxon>Burkholderiaceae</taxon>
        <taxon>Paraburkholderia</taxon>
    </lineage>
</organism>
<dbReference type="EMBL" id="VZQQ01000063">
    <property type="protein sequence ID" value="MBC8751681.1"/>
    <property type="molecule type" value="Genomic_DNA"/>
</dbReference>
<dbReference type="InterPro" id="IPR036188">
    <property type="entry name" value="FAD/NAD-bd_sf"/>
</dbReference>
<name>A0ABR7PZG7_9BURK</name>
<sequence>MADFDVVIVGGGHNGLVCSAYLAEAGLKVSVLERRPVIGGAAVTEELWPGFHLSVASYWMSLLQPKIMLDLELRRYGVKVLETAPGFQPFSNGTSIVFWPETKRMCEELAKFSPADAEAYPRYVAHMEALVVELRKLLFEIPVDPTTGKASDILKALSFAWRFRKIGVRFYDLWDLLTLSAYDYLKRWFSSPEVLTIFGCYASGSGGNIGPKSPGSAYVLSRPFLRDPNTAAGPGGLVEGGMGSITQALKRCAVDRGVVVRENAEVERVIVENGTAKGVRLVGGETVKARAVVSNTASKVLFHRLLDRNVVPDEVYDAVNRIRTDSSCFKINLATKALPQWTALQQRGISTPPGSITIAENLEELQRAFEAAGHGEMAQRPYMWILTPSAVDRSAAPEGMHTVSILGGHVPYRLKEGTWDDAAHDRLFDIVMSQIERYAPGFRENVLHRQVLAPPDIERIFALPGGHVHHGELSLDQVFFRRPIAHYADYRTPIKNLFQCGASTHPGGGVTGVPGHNAAKIIVAAMK</sequence>
<comment type="caution">
    <text evidence="5">The sequence shown here is derived from an EMBL/GenBank/DDBJ whole genome shotgun (WGS) entry which is preliminary data.</text>
</comment>
<evidence type="ECO:0000256" key="1">
    <source>
        <dbReference type="ARBA" id="ARBA00037217"/>
    </source>
</evidence>
<comment type="subunit">
    <text evidence="2">Interacts with COX5B; this interaction may contribute to localize PYROXD2 to the inner face of the inner mitochondrial membrane.</text>
</comment>
<evidence type="ECO:0000313" key="5">
    <source>
        <dbReference type="EMBL" id="MBC8751681.1"/>
    </source>
</evidence>
<dbReference type="Proteomes" id="UP000736373">
    <property type="component" value="Unassembled WGS sequence"/>
</dbReference>
<dbReference type="PANTHER" id="PTHR10668:SF103">
    <property type="entry name" value="PYRIDINE NUCLEOTIDE-DISULFIDE OXIDOREDUCTASE DOMAIN-CONTAINING PROTEIN 2"/>
    <property type="match status" value="1"/>
</dbReference>
<dbReference type="InterPro" id="IPR002937">
    <property type="entry name" value="Amino_oxidase"/>
</dbReference>